<dbReference type="InterPro" id="IPR003734">
    <property type="entry name" value="DUF155"/>
</dbReference>
<dbReference type="InterPro" id="IPR051624">
    <property type="entry name" value="RMD1/Sad1-interacting"/>
</dbReference>
<reference evidence="3 4" key="1">
    <citation type="submission" date="2018-01" db="EMBL/GenBank/DDBJ databases">
        <title>Metagenomic assembled genomes from two thermal pools in the Uzon Caldera, Kamchatka, Russia.</title>
        <authorList>
            <person name="Wilkins L."/>
            <person name="Ettinger C."/>
        </authorList>
    </citation>
    <scope>NUCLEOTIDE SEQUENCE [LARGE SCALE GENOMIC DNA]</scope>
    <source>
        <strain evidence="3">ZAV-05</strain>
    </source>
</reference>
<gene>
    <name evidence="3" type="ORF">C0187_03730</name>
</gene>
<dbReference type="PANTHER" id="PTHR16255">
    <property type="entry name" value="REQUIRED FOR MEIOTIC NUCLEAR DIVISION PROTEIN 1 HOMOLOG"/>
    <property type="match status" value="1"/>
</dbReference>
<evidence type="ECO:0000313" key="4">
    <source>
        <dbReference type="Proteomes" id="UP000242881"/>
    </source>
</evidence>
<keyword evidence="1" id="KW-0472">Membrane</keyword>
<dbReference type="Pfam" id="PF02582">
    <property type="entry name" value="DUF155"/>
    <property type="match status" value="1"/>
</dbReference>
<dbReference type="AlphaFoldDB" id="A0A2J6WM88"/>
<sequence>MLTQKSIKVFCTARRYDKSALFSYLSNRYKTTIIKDAAIVELPKGGVAIFFSYGVSVFWDVDYESQRYLLDEISEYSKELFQKPIVEDFNYVVDNSQQNTKITRDIFILNEDSNLVKLAISYPLSQSTELYYFEEAVITIINRNEFLVNELVKRGRIKLPQKQLSMERGKIFREISEIYLSYGFLDVPEFFWEYPDLEPLYQSIANYLDIKPRIEVLNKKLAVIQDLLNMISDEQKHNHSAFLETVIIILIAIEIVISVIKW</sequence>
<evidence type="ECO:0000259" key="2">
    <source>
        <dbReference type="Pfam" id="PF02582"/>
    </source>
</evidence>
<dbReference type="Proteomes" id="UP000242881">
    <property type="component" value="Unassembled WGS sequence"/>
</dbReference>
<proteinExistence type="predicted"/>
<evidence type="ECO:0000313" key="3">
    <source>
        <dbReference type="EMBL" id="PMP71503.1"/>
    </source>
</evidence>
<keyword evidence="1" id="KW-1133">Transmembrane helix</keyword>
<accession>A0A2J6WM88</accession>
<organism evidence="3 4">
    <name type="scientific">Calditerrivibrio nitroreducens</name>
    <dbReference type="NCBI Taxonomy" id="477976"/>
    <lineage>
        <taxon>Bacteria</taxon>
        <taxon>Pseudomonadati</taxon>
        <taxon>Deferribacterota</taxon>
        <taxon>Deferribacteres</taxon>
        <taxon>Deferribacterales</taxon>
        <taxon>Calditerrivibrionaceae</taxon>
    </lineage>
</organism>
<dbReference type="EMBL" id="PNIN01000039">
    <property type="protein sequence ID" value="PMP71503.1"/>
    <property type="molecule type" value="Genomic_DNA"/>
</dbReference>
<comment type="caution">
    <text evidence="3">The sequence shown here is derived from an EMBL/GenBank/DDBJ whole genome shotgun (WGS) entry which is preliminary data.</text>
</comment>
<keyword evidence="1" id="KW-0812">Transmembrane</keyword>
<protein>
    <submittedName>
        <fullName evidence="3">Sad1-interacting factor 2</fullName>
    </submittedName>
</protein>
<dbReference type="PANTHER" id="PTHR16255:SF1">
    <property type="entry name" value="REQUIRED FOR MEIOTIC NUCLEAR DIVISION PROTEIN 1 HOMOLOG"/>
    <property type="match status" value="1"/>
</dbReference>
<evidence type="ECO:0000256" key="1">
    <source>
        <dbReference type="SAM" id="Phobius"/>
    </source>
</evidence>
<name>A0A2J6WM88_9BACT</name>
<feature type="domain" description="DUF155" evidence="2">
    <location>
        <begin position="49"/>
        <end position="218"/>
    </location>
</feature>
<feature type="transmembrane region" description="Helical" evidence="1">
    <location>
        <begin position="241"/>
        <end position="260"/>
    </location>
</feature>